<protein>
    <submittedName>
        <fullName evidence="1">Uncharacterized protein</fullName>
    </submittedName>
</protein>
<reference evidence="1 2" key="1">
    <citation type="submission" date="2019-02" db="EMBL/GenBank/DDBJ databases">
        <title>The genomic architecture of introgression among sibling species of bacteria.</title>
        <authorList>
            <person name="Cavassim M.I.A."/>
            <person name="Moeskjaer S."/>
            <person name="Moslemi C."/>
            <person name="Fields B."/>
            <person name="Bachmann A."/>
            <person name="Vilhjalmsson B."/>
            <person name="Schierup M.H."/>
            <person name="Young J.P.W."/>
            <person name="Andersen S.U."/>
        </authorList>
    </citation>
    <scope>NUCLEOTIDE SEQUENCE [LARGE SCALE GENOMIC DNA]</scope>
    <source>
        <strain evidence="1 2">SM135B</strain>
    </source>
</reference>
<dbReference type="Proteomes" id="UP000292974">
    <property type="component" value="Unassembled WGS sequence"/>
</dbReference>
<gene>
    <name evidence="1" type="ORF">ELH90_11140</name>
</gene>
<dbReference type="RefSeq" id="WP_130716285.1">
    <property type="nucleotide sequence ID" value="NZ_JAWJWJ010000013.1"/>
</dbReference>
<sequence length="94" mass="10712">MPAYMISYDLRKVRNYDALIKQLKDWDCIAPLQSLWLGQLRGNSVAIRQLLAPLIDGDDGLLIIEIKPTPDWAYLRANDARTGDWLKNNLGSEI</sequence>
<name>A0A7M3DUA6_RHILE</name>
<evidence type="ECO:0000313" key="1">
    <source>
        <dbReference type="EMBL" id="TAY52170.1"/>
    </source>
</evidence>
<dbReference type="AlphaFoldDB" id="A0A7M3DUA6"/>
<accession>A0A7M3DUA6</accession>
<organism evidence="1 2">
    <name type="scientific">Rhizobium leguminosarum</name>
    <dbReference type="NCBI Taxonomy" id="384"/>
    <lineage>
        <taxon>Bacteria</taxon>
        <taxon>Pseudomonadati</taxon>
        <taxon>Pseudomonadota</taxon>
        <taxon>Alphaproteobacteria</taxon>
        <taxon>Hyphomicrobiales</taxon>
        <taxon>Rhizobiaceae</taxon>
        <taxon>Rhizobium/Agrobacterium group</taxon>
        <taxon>Rhizobium</taxon>
    </lineage>
</organism>
<dbReference type="EMBL" id="SIOP01000001">
    <property type="protein sequence ID" value="TAY52170.1"/>
    <property type="molecule type" value="Genomic_DNA"/>
</dbReference>
<evidence type="ECO:0000313" key="2">
    <source>
        <dbReference type="Proteomes" id="UP000292974"/>
    </source>
</evidence>
<comment type="caution">
    <text evidence="1">The sequence shown here is derived from an EMBL/GenBank/DDBJ whole genome shotgun (WGS) entry which is preliminary data.</text>
</comment>
<proteinExistence type="predicted"/>